<name>A0A8S5U3S0_9CAUD</name>
<proteinExistence type="predicted"/>
<dbReference type="EMBL" id="BK016002">
    <property type="protein sequence ID" value="DAF89113.1"/>
    <property type="molecule type" value="Genomic_DNA"/>
</dbReference>
<evidence type="ECO:0000313" key="1">
    <source>
        <dbReference type="EMBL" id="DAF89113.1"/>
    </source>
</evidence>
<evidence type="ECO:0008006" key="2">
    <source>
        <dbReference type="Google" id="ProtNLM"/>
    </source>
</evidence>
<reference evidence="1" key="1">
    <citation type="journal article" date="2021" name="Proc. Natl. Acad. Sci. U.S.A.">
        <title>A Catalog of Tens of Thousands of Viruses from Human Metagenomes Reveals Hidden Associations with Chronic Diseases.</title>
        <authorList>
            <person name="Tisza M.J."/>
            <person name="Buck C.B."/>
        </authorList>
    </citation>
    <scope>NUCLEOTIDE SEQUENCE</scope>
    <source>
        <strain evidence="1">Cttp71</strain>
    </source>
</reference>
<protein>
    <recommendedName>
        <fullName evidence="2">Virion structural protein</fullName>
    </recommendedName>
</protein>
<organism evidence="1">
    <name type="scientific">Myoviridae sp. cttp71</name>
    <dbReference type="NCBI Taxonomy" id="2825195"/>
    <lineage>
        <taxon>Viruses</taxon>
        <taxon>Duplodnaviria</taxon>
        <taxon>Heunggongvirae</taxon>
        <taxon>Uroviricota</taxon>
        <taxon>Caudoviricetes</taxon>
    </lineage>
</organism>
<accession>A0A8S5U3S0</accession>
<sequence length="332" mass="36670">MAYKTGTAQNERDLLDILNKFLTTDPTLVANGQAWTVLLDKTVAKTATEVEKRKIVWKSTGTGVEQDIYVMCETVNNIASDVYNLNFFGGTFFNIALVTGDNVQAGIINISPGVVLFADARPIDYYMVADGRCFKVVTRISNVCSSAYCGFILPTVPPTEYPYPLCIAGSAPIRTPKSRNDSPIFLRYSNTEFYNSSIVDPLSGNCWLFAPDQSWRDFSGSNYQTYSNDSSEQSLYPCAISQKHNDKNWYIMKTLSASPGGSYPLIPVEFISFKKSSQGENRWGAYDGIYWIPGVQRAVGDEVTLPNGNKGVVCNGGFRTTTTDYFVLELGA</sequence>